<gene>
    <name evidence="1" type="primary">Armc4</name>
    <name evidence="1" type="ORF">E2C01_098769</name>
</gene>
<dbReference type="AlphaFoldDB" id="A0A5B7K8J3"/>
<evidence type="ECO:0000313" key="1">
    <source>
        <dbReference type="EMBL" id="MPD03146.1"/>
    </source>
</evidence>
<protein>
    <submittedName>
        <fullName evidence="1">Armadillo repeat-containing protein 4</fullName>
    </submittedName>
</protein>
<proteinExistence type="predicted"/>
<dbReference type="Proteomes" id="UP000324222">
    <property type="component" value="Unassembled WGS sequence"/>
</dbReference>
<organism evidence="1 2">
    <name type="scientific">Portunus trituberculatus</name>
    <name type="common">Swimming crab</name>
    <name type="synonym">Neptunus trituberculatus</name>
    <dbReference type="NCBI Taxonomy" id="210409"/>
    <lineage>
        <taxon>Eukaryota</taxon>
        <taxon>Metazoa</taxon>
        <taxon>Ecdysozoa</taxon>
        <taxon>Arthropoda</taxon>
        <taxon>Crustacea</taxon>
        <taxon>Multicrustacea</taxon>
        <taxon>Malacostraca</taxon>
        <taxon>Eumalacostraca</taxon>
        <taxon>Eucarida</taxon>
        <taxon>Decapoda</taxon>
        <taxon>Pleocyemata</taxon>
        <taxon>Brachyura</taxon>
        <taxon>Eubrachyura</taxon>
        <taxon>Portunoidea</taxon>
        <taxon>Portunidae</taxon>
        <taxon>Portuninae</taxon>
        <taxon>Portunus</taxon>
    </lineage>
</organism>
<keyword evidence="2" id="KW-1185">Reference proteome</keyword>
<name>A0A5B7K8J3_PORTR</name>
<dbReference type="EMBL" id="VSRR010134878">
    <property type="protein sequence ID" value="MPD03146.1"/>
    <property type="molecule type" value="Genomic_DNA"/>
</dbReference>
<reference evidence="1 2" key="1">
    <citation type="submission" date="2019-05" db="EMBL/GenBank/DDBJ databases">
        <title>Another draft genome of Portunus trituberculatus and its Hox gene families provides insights of decapod evolution.</title>
        <authorList>
            <person name="Jeong J.-H."/>
            <person name="Song I."/>
            <person name="Kim S."/>
            <person name="Choi T."/>
            <person name="Kim D."/>
            <person name="Ryu S."/>
            <person name="Kim W."/>
        </authorList>
    </citation>
    <scope>NUCLEOTIDE SEQUENCE [LARGE SCALE GENOMIC DNA]</scope>
    <source>
        <tissue evidence="1">Muscle</tissue>
    </source>
</reference>
<sequence>MPLTALQVALLRTDPNMLLADHQQASAVEGASQALWACTVSRSGRLALLRAGGLELLGSLLFVSRQSLLVPVVGVIHQCITEIKTRHWKKCYSPRSTAGHPASL</sequence>
<evidence type="ECO:0000313" key="2">
    <source>
        <dbReference type="Proteomes" id="UP000324222"/>
    </source>
</evidence>
<accession>A0A5B7K8J3</accession>
<comment type="caution">
    <text evidence="1">The sequence shown here is derived from an EMBL/GenBank/DDBJ whole genome shotgun (WGS) entry which is preliminary data.</text>
</comment>